<protein>
    <submittedName>
        <fullName evidence="6">LysR family transcriptional regulator</fullName>
    </submittedName>
</protein>
<feature type="domain" description="HTH lysR-type" evidence="5">
    <location>
        <begin position="10"/>
        <end position="67"/>
    </location>
</feature>
<dbReference type="InterPro" id="IPR005119">
    <property type="entry name" value="LysR_subst-bd"/>
</dbReference>
<evidence type="ECO:0000313" key="6">
    <source>
        <dbReference type="EMBL" id="MEZ8207172.1"/>
    </source>
</evidence>
<dbReference type="EMBL" id="JBGOOS010000001">
    <property type="protein sequence ID" value="MEZ8207172.1"/>
    <property type="molecule type" value="Genomic_DNA"/>
</dbReference>
<keyword evidence="7" id="KW-1185">Reference proteome</keyword>
<reference evidence="6 7" key="1">
    <citation type="submission" date="2024-06" db="EMBL/GenBank/DDBJ databases">
        <authorList>
            <person name="Steensen K."/>
            <person name="Seneca J."/>
            <person name="Bartlau N."/>
            <person name="Yu A.X."/>
            <person name="Polz M.F."/>
        </authorList>
    </citation>
    <scope>NUCLEOTIDE SEQUENCE [LARGE SCALE GENOMIC DNA]</scope>
    <source>
        <strain evidence="6 7">1F146</strain>
    </source>
</reference>
<gene>
    <name evidence="6" type="ORF">ACED39_00090</name>
</gene>
<dbReference type="RefSeq" id="WP_371717352.1">
    <property type="nucleotide sequence ID" value="NZ_JBGOOF010000001.1"/>
</dbReference>
<dbReference type="PANTHER" id="PTHR30126:SF91">
    <property type="entry name" value="LYSR FAMILY TRANSCRIPTIONAL REGULATOR"/>
    <property type="match status" value="1"/>
</dbReference>
<dbReference type="PROSITE" id="PS50931">
    <property type="entry name" value="HTH_LYSR"/>
    <property type="match status" value="1"/>
</dbReference>
<evidence type="ECO:0000313" key="7">
    <source>
        <dbReference type="Proteomes" id="UP001569151"/>
    </source>
</evidence>
<comment type="similarity">
    <text evidence="1">Belongs to the LysR transcriptional regulatory family.</text>
</comment>
<dbReference type="InterPro" id="IPR036390">
    <property type="entry name" value="WH_DNA-bd_sf"/>
</dbReference>
<dbReference type="Proteomes" id="UP001569151">
    <property type="component" value="Unassembled WGS sequence"/>
</dbReference>
<dbReference type="PANTHER" id="PTHR30126">
    <property type="entry name" value="HTH-TYPE TRANSCRIPTIONAL REGULATOR"/>
    <property type="match status" value="1"/>
</dbReference>
<dbReference type="SUPFAM" id="SSF53850">
    <property type="entry name" value="Periplasmic binding protein-like II"/>
    <property type="match status" value="1"/>
</dbReference>
<keyword evidence="2" id="KW-0805">Transcription regulation</keyword>
<dbReference type="Pfam" id="PF00126">
    <property type="entry name" value="HTH_1"/>
    <property type="match status" value="1"/>
</dbReference>
<dbReference type="InterPro" id="IPR000847">
    <property type="entry name" value="LysR_HTH_N"/>
</dbReference>
<evidence type="ECO:0000256" key="3">
    <source>
        <dbReference type="ARBA" id="ARBA00023125"/>
    </source>
</evidence>
<dbReference type="Gene3D" id="1.10.10.10">
    <property type="entry name" value="Winged helix-like DNA-binding domain superfamily/Winged helix DNA-binding domain"/>
    <property type="match status" value="1"/>
</dbReference>
<dbReference type="Pfam" id="PF03466">
    <property type="entry name" value="LysR_substrate"/>
    <property type="match status" value="1"/>
</dbReference>
<evidence type="ECO:0000259" key="5">
    <source>
        <dbReference type="PROSITE" id="PS50931"/>
    </source>
</evidence>
<dbReference type="Gene3D" id="3.40.190.290">
    <property type="match status" value="1"/>
</dbReference>
<evidence type="ECO:0000256" key="1">
    <source>
        <dbReference type="ARBA" id="ARBA00009437"/>
    </source>
</evidence>
<keyword evidence="3" id="KW-0238">DNA-binding</keyword>
<keyword evidence="4" id="KW-0804">Transcription</keyword>
<proteinExistence type="inferred from homology"/>
<dbReference type="SUPFAM" id="SSF46785">
    <property type="entry name" value="Winged helix' DNA-binding domain"/>
    <property type="match status" value="1"/>
</dbReference>
<sequence>MFFQPEHRFMNVTHLKALLLAIELGSISAAARKLGKKQSQVSQWISDLEIDLGVSFFDRTGNKSTLSAQGEQLLPSLTHTLAQLDKLNHRATALSQGEPSSIRIGLEHYIPESPLTKTITTLFQLPNLRLEIYRAEFQELSENLHSGDTDIIIRHESGQLHQTEVEYAKLGCYQEGLVCHRSLPLTQSQPISVDDLSLFKELIWGELGEEEGEGFSPDYAVINDLTLLIGLLENGQGFAFLPLDNLHQQLESGSLVALESDFEQSAIPRRVEVNWRSGLTLSETGNKVIEAIKNLHQFR</sequence>
<name>A0ABV4MC67_9VIBR</name>
<dbReference type="InterPro" id="IPR036388">
    <property type="entry name" value="WH-like_DNA-bd_sf"/>
</dbReference>
<accession>A0ABV4MC67</accession>
<evidence type="ECO:0000256" key="2">
    <source>
        <dbReference type="ARBA" id="ARBA00023015"/>
    </source>
</evidence>
<comment type="caution">
    <text evidence="6">The sequence shown here is derived from an EMBL/GenBank/DDBJ whole genome shotgun (WGS) entry which is preliminary data.</text>
</comment>
<dbReference type="CDD" id="cd05466">
    <property type="entry name" value="PBP2_LTTR_substrate"/>
    <property type="match status" value="1"/>
</dbReference>
<organism evidence="6 7">
    <name type="scientific">Vibrio bivalvicida</name>
    <dbReference type="NCBI Taxonomy" id="1276888"/>
    <lineage>
        <taxon>Bacteria</taxon>
        <taxon>Pseudomonadati</taxon>
        <taxon>Pseudomonadota</taxon>
        <taxon>Gammaproteobacteria</taxon>
        <taxon>Vibrionales</taxon>
        <taxon>Vibrionaceae</taxon>
        <taxon>Vibrio</taxon>
        <taxon>Vibrio oreintalis group</taxon>
    </lineage>
</organism>
<evidence type="ECO:0000256" key="4">
    <source>
        <dbReference type="ARBA" id="ARBA00023163"/>
    </source>
</evidence>